<feature type="signal peptide" evidence="1">
    <location>
        <begin position="1"/>
        <end position="22"/>
    </location>
</feature>
<feature type="chain" id="PRO_5043493034" description="Lipoprotein" evidence="1">
    <location>
        <begin position="23"/>
        <end position="316"/>
    </location>
</feature>
<gene>
    <name evidence="2" type="ORF">P8935_22105</name>
</gene>
<accession>A0AAU7DJJ3</accession>
<organism evidence="2">
    <name type="scientific">Telmatobacter sp. DSM 110680</name>
    <dbReference type="NCBI Taxonomy" id="3036704"/>
    <lineage>
        <taxon>Bacteria</taxon>
        <taxon>Pseudomonadati</taxon>
        <taxon>Acidobacteriota</taxon>
        <taxon>Terriglobia</taxon>
        <taxon>Terriglobales</taxon>
        <taxon>Acidobacteriaceae</taxon>
        <taxon>Telmatobacter</taxon>
    </lineage>
</organism>
<evidence type="ECO:0008006" key="3">
    <source>
        <dbReference type="Google" id="ProtNLM"/>
    </source>
</evidence>
<evidence type="ECO:0000313" key="2">
    <source>
        <dbReference type="EMBL" id="XBH17248.1"/>
    </source>
</evidence>
<keyword evidence="1" id="KW-0732">Signal</keyword>
<name>A0AAU7DJJ3_9BACT</name>
<reference evidence="2" key="1">
    <citation type="submission" date="2023-03" db="EMBL/GenBank/DDBJ databases">
        <title>Edaphobacter sp.</title>
        <authorList>
            <person name="Huber K.J."/>
            <person name="Papendorf J."/>
            <person name="Pilke C."/>
            <person name="Bunk B."/>
            <person name="Sproeer C."/>
            <person name="Pester M."/>
        </authorList>
    </citation>
    <scope>NUCLEOTIDE SEQUENCE</scope>
    <source>
        <strain evidence="2">DSM 110680</strain>
    </source>
</reference>
<dbReference type="PROSITE" id="PS51257">
    <property type="entry name" value="PROKAR_LIPOPROTEIN"/>
    <property type="match status" value="1"/>
</dbReference>
<dbReference type="RefSeq" id="WP_348262479.1">
    <property type="nucleotide sequence ID" value="NZ_CP121196.1"/>
</dbReference>
<dbReference type="EMBL" id="CP121196">
    <property type="protein sequence ID" value="XBH17248.1"/>
    <property type="molecule type" value="Genomic_DNA"/>
</dbReference>
<dbReference type="AlphaFoldDB" id="A0AAU7DJJ3"/>
<proteinExistence type="predicted"/>
<protein>
    <recommendedName>
        <fullName evidence="3">Lipoprotein</fullName>
    </recommendedName>
</protein>
<sequence length="316" mass="34637">MLLRKAKAILLLSLLSTSSAVACASSPDQRLLSLVPPESKIIASMVRPAGEDKLSSFLLFTESNRLDLQDFFAVSGTDTTRSIHQVVFTAGVGLKGILSEHSLLVSGHFNRDAIFRFVGGGKTEIDHYRGVAILVVPAFERERSALSESRWLAIMDSNAAIFGTAETVQRELDRYLANSRPDSLMMERLSRLGRNDDSWCLLPAPKEGGVAQRVLEDLDSQLGSVVKAGRPLEYGIHFGRSIEITASSAAVETSGQRTPPDLQIETSAAPSYFLSRSSDREAYPLKRTVVKVPRSRYEKWLEDLSARSFTIGAAPH</sequence>
<evidence type="ECO:0000256" key="1">
    <source>
        <dbReference type="SAM" id="SignalP"/>
    </source>
</evidence>